<dbReference type="Proteomes" id="UP000036325">
    <property type="component" value="Unassembled WGS sequence"/>
</dbReference>
<name>A0A0J6IGK9_9PSED</name>
<organism evidence="2 3">
    <name type="scientific">Pseudomonas weihenstephanensis</name>
    <dbReference type="NCBI Taxonomy" id="1608994"/>
    <lineage>
        <taxon>Bacteria</taxon>
        <taxon>Pseudomonadati</taxon>
        <taxon>Pseudomonadota</taxon>
        <taxon>Gammaproteobacteria</taxon>
        <taxon>Pseudomonadales</taxon>
        <taxon>Pseudomonadaceae</taxon>
        <taxon>Pseudomonas</taxon>
    </lineage>
</organism>
<comment type="caution">
    <text evidence="2">The sequence shown here is derived from an EMBL/GenBank/DDBJ whole genome shotgun (WGS) entry which is preliminary data.</text>
</comment>
<dbReference type="STRING" id="1608994.TU86_12680"/>
<dbReference type="EMBL" id="JYLF01000004">
    <property type="protein sequence ID" value="KMN13750.1"/>
    <property type="molecule type" value="Genomic_DNA"/>
</dbReference>
<evidence type="ECO:0000256" key="1">
    <source>
        <dbReference type="SAM" id="MobiDB-lite"/>
    </source>
</evidence>
<protein>
    <submittedName>
        <fullName evidence="2">Uncharacterized protein</fullName>
    </submittedName>
</protein>
<dbReference type="PATRIC" id="fig|1608994.3.peg.3184"/>
<proteinExistence type="predicted"/>
<evidence type="ECO:0000313" key="2">
    <source>
        <dbReference type="EMBL" id="KMN13750.1"/>
    </source>
</evidence>
<dbReference type="AlphaFoldDB" id="A0A0J6IGK9"/>
<reference evidence="2 3" key="1">
    <citation type="submission" date="2015-02" db="EMBL/GenBank/DDBJ databases">
        <title>Pseudomonas helleri sp. nov. and Pseudomonas weihenstephanensis sp. nov., isolated from raw cows milk.</title>
        <authorList>
            <person name="von Neubeck M."/>
            <person name="Huptas C."/>
            <person name="Wenning M."/>
            <person name="Scherer S."/>
        </authorList>
    </citation>
    <scope>NUCLEOTIDE SEQUENCE [LARGE SCALE GENOMIC DNA]</scope>
    <source>
        <strain evidence="2 3">DSM 29166</strain>
    </source>
</reference>
<evidence type="ECO:0000313" key="3">
    <source>
        <dbReference type="Proteomes" id="UP000036325"/>
    </source>
</evidence>
<gene>
    <name evidence="2" type="ORF">TU86_12680</name>
</gene>
<sequence>MEAVLADETSAARSESGEGSEAMTGACLTVSQVQSIPWAAAPSSASLLLVTSVFVTPIVTRWDAAKPCTSWAAAAVGAPVSFQKKETGAGWRKEMAKRIGCCRAAMKRDKLPQWARC</sequence>
<feature type="compositionally biased region" description="Low complexity" evidence="1">
    <location>
        <begin position="8"/>
        <end position="20"/>
    </location>
</feature>
<feature type="region of interest" description="Disordered" evidence="1">
    <location>
        <begin position="1"/>
        <end position="20"/>
    </location>
</feature>
<accession>A0A0J6IGK9</accession>